<feature type="transmembrane region" description="Helical" evidence="6">
    <location>
        <begin position="919"/>
        <end position="944"/>
    </location>
</feature>
<dbReference type="GO" id="GO:0005886">
    <property type="term" value="C:plasma membrane"/>
    <property type="evidence" value="ECO:0007669"/>
    <property type="project" value="UniProtKB-SubCell"/>
</dbReference>
<feature type="domain" description="ABC3 transporter permease C-terminal" evidence="7">
    <location>
        <begin position="824"/>
        <end position="947"/>
    </location>
</feature>
<keyword evidence="5 6" id="KW-0472">Membrane</keyword>
<comment type="subcellular location">
    <subcellularLocation>
        <location evidence="1">Cell membrane</location>
        <topology evidence="1">Multi-pass membrane protein</topology>
    </subcellularLocation>
</comment>
<evidence type="ECO:0000256" key="3">
    <source>
        <dbReference type="ARBA" id="ARBA00022692"/>
    </source>
</evidence>
<organism evidence="8 9">
    <name type="scientific">Knoellia aerolata DSM 18566</name>
    <dbReference type="NCBI Taxonomy" id="1385519"/>
    <lineage>
        <taxon>Bacteria</taxon>
        <taxon>Bacillati</taxon>
        <taxon>Actinomycetota</taxon>
        <taxon>Actinomycetes</taxon>
        <taxon>Micrococcales</taxon>
        <taxon>Intrasporangiaceae</taxon>
        <taxon>Knoellia</taxon>
    </lineage>
</organism>
<gene>
    <name evidence="8" type="ORF">N801_06265</name>
</gene>
<protein>
    <recommendedName>
        <fullName evidence="7">ABC3 transporter permease C-terminal domain-containing protein</fullName>
    </recommendedName>
</protein>
<feature type="transmembrane region" description="Helical" evidence="6">
    <location>
        <begin position="519"/>
        <end position="538"/>
    </location>
</feature>
<evidence type="ECO:0000256" key="1">
    <source>
        <dbReference type="ARBA" id="ARBA00004651"/>
    </source>
</evidence>
<feature type="domain" description="ABC3 transporter permease C-terminal" evidence="7">
    <location>
        <begin position="307"/>
        <end position="425"/>
    </location>
</feature>
<dbReference type="eggNOG" id="COG0577">
    <property type="taxonomic scope" value="Bacteria"/>
</dbReference>
<dbReference type="OrthoDB" id="4847440at2"/>
<dbReference type="InterPro" id="IPR003838">
    <property type="entry name" value="ABC3_permease_C"/>
</dbReference>
<evidence type="ECO:0000259" key="7">
    <source>
        <dbReference type="Pfam" id="PF02687"/>
    </source>
</evidence>
<keyword evidence="2" id="KW-1003">Cell membrane</keyword>
<feature type="transmembrane region" description="Helical" evidence="6">
    <location>
        <begin position="820"/>
        <end position="846"/>
    </location>
</feature>
<feature type="transmembrane region" description="Helical" evidence="6">
    <location>
        <begin position="469"/>
        <end position="498"/>
    </location>
</feature>
<evidence type="ECO:0000256" key="4">
    <source>
        <dbReference type="ARBA" id="ARBA00022989"/>
    </source>
</evidence>
<dbReference type="EMBL" id="AVPL01000013">
    <property type="protein sequence ID" value="KGN41755.1"/>
    <property type="molecule type" value="Genomic_DNA"/>
</dbReference>
<proteinExistence type="predicted"/>
<evidence type="ECO:0000313" key="9">
    <source>
        <dbReference type="Proteomes" id="UP000030013"/>
    </source>
</evidence>
<dbReference type="PANTHER" id="PTHR30287:SF1">
    <property type="entry name" value="INNER MEMBRANE PROTEIN"/>
    <property type="match status" value="1"/>
</dbReference>
<reference evidence="8 9" key="1">
    <citation type="submission" date="2013-08" db="EMBL/GenBank/DDBJ databases">
        <title>The genome sequence of Knoellia aerolata.</title>
        <authorList>
            <person name="Zhu W."/>
            <person name="Wang G."/>
        </authorList>
    </citation>
    <scope>NUCLEOTIDE SEQUENCE [LARGE SCALE GENOMIC DNA]</scope>
    <source>
        <strain evidence="8 9">DSM 18566</strain>
    </source>
</reference>
<dbReference type="PANTHER" id="PTHR30287">
    <property type="entry name" value="MEMBRANE COMPONENT OF PREDICTED ABC SUPERFAMILY METABOLITE UPTAKE TRANSPORTER"/>
    <property type="match status" value="1"/>
</dbReference>
<keyword evidence="9" id="KW-1185">Reference proteome</keyword>
<name>A0A0A0JWE2_9MICO</name>
<keyword evidence="3 6" id="KW-0812">Transmembrane</keyword>
<feature type="transmembrane region" description="Helical" evidence="6">
    <location>
        <begin position="396"/>
        <end position="421"/>
    </location>
</feature>
<feature type="transmembrane region" description="Helical" evidence="6">
    <location>
        <begin position="299"/>
        <end position="324"/>
    </location>
</feature>
<feature type="transmembrane region" description="Helical" evidence="6">
    <location>
        <begin position="354"/>
        <end position="376"/>
    </location>
</feature>
<sequence length="955" mass="98302">MTTPPAAAGSPAGAGSAWRRLTGSWAVALRMARRDVRRHRGRSALIVIMVAVPTALLTFALVIGVTSQVSGAESIPARMGNGVAALSYPQPGVVDQPFDPGFSAGSDGTRAPTPGWVEEGSAFDNAEAVAALTGTRAVPYAEEYGTTRVGERRLTVQSLALDARAGVTDKVEVVSGRLPERPTEAVVSTWGESRGLPTSGSLQVRTGGTEVTLQVVGLARVLGEPGSQLDLVVTQPLVEGQPGGGWILLGVDPVTWPEVRELNRYGFTVYSAEVLENPPDVSQLSADQRSQLEYDTDRLGTFLAIGGALLLVITTLLVGPAFAVSAARQRRTLALSASNGATTGQLRHTVLAQALVLGALAAVTGGGLGVAGAWLTTRSIWLSSYIGSGGPFEVPAGPVLLVTLTSVASAVIAALIPARRLGRLDIVGVMKGQNVSPPPSRAVFVVGLVLAGTGAFAVVSLAAAQGSELGVVLATIALVVGAIMLAPMVLVVIARLSARLPVPLRMATRDAGRQRARSVPAIAAILAGVAVLTMTLIASGSDNEQSRREYTAQNVLGDATVSGDAGPGRGLDATTLAAGFVTVRSGLQVTPVSSIATGDPFLTSTDGTPPREAYELTSVNVVPPGCTPAQTVEDGEPPAGGGQPPCHVVGTNAYANVSAIGVTTTAEIARRLRLLGHEDAVAVLDRGGVVVGRAEGAPSLLTDGTVSVMSAVRMVDPPVEGFTPADEMPPVPELENLRTTRLPAVEVELTRDTTGILLSRAMLVPTQVATAHGWPLMVDRLTVHDPAGPISQDLTDRLGYTADDDIWIEAERGFQSPLKWVVAILVGIFVLLLLVITLTSTALTLAEQEQDQATLAALGSGRGTRRAMAAAQAFTLCLIGAVLGLAVGVVPGVGLTYPLTAQSWDPVSGQSISVDPVLVFPWLVLLGFTVAVPALAAALAAAGIRRAPDATRRTA</sequence>
<feature type="transmembrane region" description="Helical" evidence="6">
    <location>
        <begin position="43"/>
        <end position="65"/>
    </location>
</feature>
<dbReference type="AlphaFoldDB" id="A0A0A0JWE2"/>
<evidence type="ECO:0000256" key="6">
    <source>
        <dbReference type="SAM" id="Phobius"/>
    </source>
</evidence>
<evidence type="ECO:0000313" key="8">
    <source>
        <dbReference type="EMBL" id="KGN41755.1"/>
    </source>
</evidence>
<comment type="caution">
    <text evidence="8">The sequence shown here is derived from an EMBL/GenBank/DDBJ whole genome shotgun (WGS) entry which is preliminary data.</text>
</comment>
<dbReference type="Pfam" id="PF02687">
    <property type="entry name" value="FtsX"/>
    <property type="match status" value="2"/>
</dbReference>
<feature type="transmembrane region" description="Helical" evidence="6">
    <location>
        <begin position="442"/>
        <end position="463"/>
    </location>
</feature>
<dbReference type="InterPro" id="IPR038766">
    <property type="entry name" value="Membrane_comp_ABC_pdt"/>
</dbReference>
<evidence type="ECO:0000256" key="5">
    <source>
        <dbReference type="ARBA" id="ARBA00023136"/>
    </source>
</evidence>
<accession>A0A0A0JWE2</accession>
<keyword evidence="4 6" id="KW-1133">Transmembrane helix</keyword>
<dbReference type="STRING" id="1385519.N801_06265"/>
<evidence type="ECO:0000256" key="2">
    <source>
        <dbReference type="ARBA" id="ARBA00022475"/>
    </source>
</evidence>
<feature type="transmembrane region" description="Helical" evidence="6">
    <location>
        <begin position="867"/>
        <end position="899"/>
    </location>
</feature>
<dbReference type="RefSeq" id="WP_035935541.1">
    <property type="nucleotide sequence ID" value="NZ_AVPL01000013.1"/>
</dbReference>
<dbReference type="Proteomes" id="UP000030013">
    <property type="component" value="Unassembled WGS sequence"/>
</dbReference>